<reference evidence="2 3" key="1">
    <citation type="submission" date="2019-02" db="EMBL/GenBank/DDBJ databases">
        <title>Genome sequencing of the rare red list fungi Hericium alpestre (H. flagellum).</title>
        <authorList>
            <person name="Buettner E."/>
            <person name="Kellner H."/>
        </authorList>
    </citation>
    <scope>NUCLEOTIDE SEQUENCE [LARGE SCALE GENOMIC DNA]</scope>
    <source>
        <strain evidence="2 3">DSM 108284</strain>
    </source>
</reference>
<proteinExistence type="predicted"/>
<evidence type="ECO:0000313" key="2">
    <source>
        <dbReference type="EMBL" id="TFY80445.1"/>
    </source>
</evidence>
<dbReference type="OrthoDB" id="3232986at2759"/>
<organism evidence="2 3">
    <name type="scientific">Hericium alpestre</name>
    <dbReference type="NCBI Taxonomy" id="135208"/>
    <lineage>
        <taxon>Eukaryota</taxon>
        <taxon>Fungi</taxon>
        <taxon>Dikarya</taxon>
        <taxon>Basidiomycota</taxon>
        <taxon>Agaricomycotina</taxon>
        <taxon>Agaricomycetes</taxon>
        <taxon>Russulales</taxon>
        <taxon>Hericiaceae</taxon>
        <taxon>Hericium</taxon>
    </lineage>
</organism>
<dbReference type="InterPro" id="IPR041078">
    <property type="entry name" value="Plavaka"/>
</dbReference>
<evidence type="ECO:0000256" key="1">
    <source>
        <dbReference type="SAM" id="MobiDB-lite"/>
    </source>
</evidence>
<feature type="compositionally biased region" description="Acidic residues" evidence="1">
    <location>
        <begin position="355"/>
        <end position="366"/>
    </location>
</feature>
<evidence type="ECO:0000313" key="3">
    <source>
        <dbReference type="Proteomes" id="UP000298061"/>
    </source>
</evidence>
<comment type="caution">
    <text evidence="2">The sequence shown here is derived from an EMBL/GenBank/DDBJ whole genome shotgun (WGS) entry which is preliminary data.</text>
</comment>
<gene>
    <name evidence="2" type="ORF">EWM64_g3564</name>
</gene>
<name>A0A4Z0A172_9AGAM</name>
<dbReference type="EMBL" id="SFCI01000338">
    <property type="protein sequence ID" value="TFY80445.1"/>
    <property type="molecule type" value="Genomic_DNA"/>
</dbReference>
<dbReference type="Proteomes" id="UP000298061">
    <property type="component" value="Unassembled WGS sequence"/>
</dbReference>
<feature type="region of interest" description="Disordered" evidence="1">
    <location>
        <begin position="348"/>
        <end position="379"/>
    </location>
</feature>
<dbReference type="Pfam" id="PF18759">
    <property type="entry name" value="Plavaka"/>
    <property type="match status" value="1"/>
</dbReference>
<accession>A0A4Z0A172</accession>
<protein>
    <submittedName>
        <fullName evidence="2">Uncharacterized protein</fullName>
    </submittedName>
</protein>
<sequence>MLLLALLPCPQFLCPKNYHGVLEARVLHQCISIICHPLKIAASVGRMMTDPWVFSQFCFTPLVAAILDNPEAQLYAGAGGKSSPVTMAMYKQFGDPFQHPTRTRSCVLAILQAVAREAPDYWDVPAYSRVAKKKIYRLNGVAELFWLDWPLSDPSLFLMPEPLHQWHKQCWDHDINWCHHVLEGISSLKQVSGHEHRYIQCYLIGVIAGAAPPEFVSCIRALMEFRYIVQSPLIDDHMVNRLSECLAEFQKKKQIILDCGARCSKNKAIDNWHIPKLELMQNMAPSIKQMGAPMQWNADVTEHSHITFVKEPFRSSNRRNFDPQICRALDRVEKCYLFHITTSICSSATSATDNTSDDGDMDDMIEEGSGSDAEDEDENMTGLFADLNNTC</sequence>
<keyword evidence="3" id="KW-1185">Reference proteome</keyword>
<dbReference type="AlphaFoldDB" id="A0A4Z0A172"/>